<dbReference type="PANTHER" id="PTHR31005:SF8">
    <property type="entry name" value="DUF4139 DOMAIN-CONTAINING PROTEIN"/>
    <property type="match status" value="1"/>
</dbReference>
<reference evidence="5 6" key="1">
    <citation type="submission" date="2009-06" db="EMBL/GenBank/DDBJ databases">
        <title>Complete sequence of Desulfovibrio salexigens DSM 2638.</title>
        <authorList>
            <consortium name="US DOE Joint Genome Institute"/>
            <person name="Lucas S."/>
            <person name="Copeland A."/>
            <person name="Lapidus A."/>
            <person name="Glavina del Rio T."/>
            <person name="Tice H."/>
            <person name="Bruce D."/>
            <person name="Goodwin L."/>
            <person name="Pitluck S."/>
            <person name="Munk A.C."/>
            <person name="Brettin T."/>
            <person name="Detter J.C."/>
            <person name="Han C."/>
            <person name="Tapia R."/>
            <person name="Larimer F."/>
            <person name="Land M."/>
            <person name="Hauser L."/>
            <person name="Kyrpides N."/>
            <person name="Anderson I."/>
            <person name="Wall J.D."/>
            <person name="Arkin A.P."/>
            <person name="Dehal P."/>
            <person name="Chivian D."/>
            <person name="Giles B."/>
            <person name="Hazen T.C."/>
        </authorList>
    </citation>
    <scope>NUCLEOTIDE SEQUENCE [LARGE SCALE GENOMIC DNA]</scope>
    <source>
        <strain evidence="6">ATCC 14822 / DSM 2638 / NCIMB 8403 / VKM B-1763</strain>
    </source>
</reference>
<evidence type="ECO:0000256" key="2">
    <source>
        <dbReference type="SAM" id="SignalP"/>
    </source>
</evidence>
<evidence type="ECO:0000313" key="5">
    <source>
        <dbReference type="EMBL" id="ACS80092.1"/>
    </source>
</evidence>
<dbReference type="NCBIfam" id="TIGR02231">
    <property type="entry name" value="mucoidy inhibitor MuiA family protein"/>
    <property type="match status" value="1"/>
</dbReference>
<evidence type="ECO:0000313" key="6">
    <source>
        <dbReference type="Proteomes" id="UP000002601"/>
    </source>
</evidence>
<dbReference type="HOGENOM" id="CLU_010457_3_1_7"/>
<dbReference type="InterPro" id="IPR011935">
    <property type="entry name" value="CHP02231"/>
</dbReference>
<dbReference type="STRING" id="526222.Desal_2032"/>
<protein>
    <recommendedName>
        <fullName evidence="7">DUF4139 domain-containing protein</fullName>
    </recommendedName>
</protein>
<dbReference type="PANTHER" id="PTHR31005">
    <property type="entry name" value="DUF4139 DOMAIN-CONTAINING PROTEIN"/>
    <property type="match status" value="1"/>
</dbReference>
<dbReference type="Pfam" id="PF13598">
    <property type="entry name" value="DUF4139"/>
    <property type="match status" value="1"/>
</dbReference>
<accession>C6BVB7</accession>
<dbReference type="OrthoDB" id="5449693at2"/>
<proteinExistence type="predicted"/>
<keyword evidence="6" id="KW-1185">Reference proteome</keyword>
<keyword evidence="1" id="KW-0175">Coiled coil</keyword>
<dbReference type="Proteomes" id="UP000002601">
    <property type="component" value="Chromosome"/>
</dbReference>
<dbReference type="EMBL" id="CP001649">
    <property type="protein sequence ID" value="ACS80092.1"/>
    <property type="molecule type" value="Genomic_DNA"/>
</dbReference>
<keyword evidence="2" id="KW-0732">Signal</keyword>
<feature type="coiled-coil region" evidence="1">
    <location>
        <begin position="156"/>
        <end position="183"/>
    </location>
</feature>
<dbReference type="KEGG" id="dsa:Desal_2032"/>
<evidence type="ECO:0008006" key="7">
    <source>
        <dbReference type="Google" id="ProtNLM"/>
    </source>
</evidence>
<dbReference type="eggNOG" id="COG1196">
    <property type="taxonomic scope" value="Bacteria"/>
</dbReference>
<dbReference type="InterPro" id="IPR037291">
    <property type="entry name" value="DUF4139"/>
</dbReference>
<evidence type="ECO:0000259" key="3">
    <source>
        <dbReference type="Pfam" id="PF13598"/>
    </source>
</evidence>
<feature type="domain" description="DUF4139" evidence="3">
    <location>
        <begin position="205"/>
        <end position="508"/>
    </location>
</feature>
<dbReference type="InterPro" id="IPR025554">
    <property type="entry name" value="DUF4140"/>
</dbReference>
<feature type="domain" description="DUF4140" evidence="4">
    <location>
        <begin position="27"/>
        <end position="124"/>
    </location>
</feature>
<dbReference type="AlphaFoldDB" id="C6BVB7"/>
<evidence type="ECO:0000259" key="4">
    <source>
        <dbReference type="Pfam" id="PF13600"/>
    </source>
</evidence>
<evidence type="ECO:0000256" key="1">
    <source>
        <dbReference type="SAM" id="Coils"/>
    </source>
</evidence>
<sequence length="518" mass="57384">MQKKIICMTLVLCVLFCSSAFAVSERVVFYPSGADFSSKVKADLKRDVNGDYAMFTLSGQAVPETFTIASLTKGVAINDVSWSRSDLSRSPAAIELGKKIDQLKFKKDAVISQKQAVDGGIAFWKERGIDQQIKPSDLGNVAGQVVANLSKLYTESAKLAVKINELKELINDLQRQLREMAGGDKLVWNVKVSVASKGAKSADFKIGYMLRNCGWEPKYKLDAFPGSGKVQFTFEAEIYQGSGMDFKNCDVALATVKKQSRISPPELGRWVIEPKPEPEPEMARYAMDSMNMAMEAASAPEGGAGTRVFKRAPTRVSKATYSLWEMGKKNLPAGSTRKYAVESETWKSEFSFIARPSLTPDVFVSSKTLLAEAKDYPVGVALMFMEGTMIGKKRFSFSGKEKKLYFGSDPMLKAERKTVEKQSGEQGMFNSKQTYSWKYSLELENSRKVPVKVLVQEPSPVSGDKRIKLEIVTEPKAEIKEDNFEWLVDIPAGGKYAVNYGVEMKAPEDMDLDLGIGR</sequence>
<name>C6BVB7_MARSD</name>
<dbReference type="Pfam" id="PF13600">
    <property type="entry name" value="DUF4140"/>
    <property type="match status" value="1"/>
</dbReference>
<feature type="signal peptide" evidence="2">
    <location>
        <begin position="1"/>
        <end position="22"/>
    </location>
</feature>
<feature type="chain" id="PRO_5002962705" description="DUF4139 domain-containing protein" evidence="2">
    <location>
        <begin position="23"/>
        <end position="518"/>
    </location>
</feature>
<gene>
    <name evidence="5" type="ordered locus">Desal_2032</name>
</gene>
<organism evidence="5 6">
    <name type="scientific">Maridesulfovibrio salexigens (strain ATCC 14822 / DSM 2638 / NCIMB 8403 / VKM B-1763)</name>
    <name type="common">Desulfovibrio salexigens</name>
    <dbReference type="NCBI Taxonomy" id="526222"/>
    <lineage>
        <taxon>Bacteria</taxon>
        <taxon>Pseudomonadati</taxon>
        <taxon>Thermodesulfobacteriota</taxon>
        <taxon>Desulfovibrionia</taxon>
        <taxon>Desulfovibrionales</taxon>
        <taxon>Desulfovibrionaceae</taxon>
        <taxon>Maridesulfovibrio</taxon>
    </lineage>
</organism>